<dbReference type="PANTHER" id="PTHR42928:SF5">
    <property type="entry name" value="BLR1237 PROTEIN"/>
    <property type="match status" value="1"/>
</dbReference>
<reference evidence="4" key="1">
    <citation type="submission" date="2015-07" db="EMBL/GenBank/DDBJ databases">
        <title>Discovery of a poly(ethylene terephthalate assimilation.</title>
        <authorList>
            <person name="Yoshida S."/>
            <person name="Hiraga K."/>
            <person name="Takehana T."/>
            <person name="Taniguchi I."/>
            <person name="Yamaji H."/>
            <person name="Maeda Y."/>
            <person name="Toyohara K."/>
            <person name="Miyamoto K."/>
            <person name="Kimura Y."/>
            <person name="Oda K."/>
        </authorList>
    </citation>
    <scope>NUCLEOTIDE SEQUENCE [LARGE SCALE GENOMIC DNA]</scope>
    <source>
        <strain evidence="4">NBRC 110686 / TISTR 2288 / 201-F6</strain>
    </source>
</reference>
<dbReference type="OrthoDB" id="8678477at2"/>
<organism evidence="3 4">
    <name type="scientific">Piscinibacter sakaiensis</name>
    <name type="common">Ideonella sakaiensis</name>
    <dbReference type="NCBI Taxonomy" id="1547922"/>
    <lineage>
        <taxon>Bacteria</taxon>
        <taxon>Pseudomonadati</taxon>
        <taxon>Pseudomonadota</taxon>
        <taxon>Betaproteobacteria</taxon>
        <taxon>Burkholderiales</taxon>
        <taxon>Sphaerotilaceae</taxon>
        <taxon>Piscinibacter</taxon>
    </lineage>
</organism>
<protein>
    <submittedName>
        <fullName evidence="3">Putative exported protein</fullName>
    </submittedName>
</protein>
<feature type="chain" id="PRO_5005513431" evidence="2">
    <location>
        <begin position="25"/>
        <end position="325"/>
    </location>
</feature>
<comment type="caution">
    <text evidence="3">The sequence shown here is derived from an EMBL/GenBank/DDBJ whole genome shotgun (WGS) entry which is preliminary data.</text>
</comment>
<dbReference type="Proteomes" id="UP000037660">
    <property type="component" value="Unassembled WGS sequence"/>
</dbReference>
<evidence type="ECO:0000256" key="2">
    <source>
        <dbReference type="SAM" id="SignalP"/>
    </source>
</evidence>
<dbReference type="STRING" id="1547922.ISF6_4703"/>
<name>A0A0K8NVX7_PISS1</name>
<keyword evidence="2" id="KW-0732">Signal</keyword>
<reference evidence="3 4" key="2">
    <citation type="journal article" date="2016" name="Science">
        <title>A bacterium that degrades and assimilates poly(ethylene terephthalate).</title>
        <authorList>
            <person name="Yoshida S."/>
            <person name="Hiraga K."/>
            <person name="Takehana T."/>
            <person name="Taniguchi I."/>
            <person name="Yamaji H."/>
            <person name="Maeda Y."/>
            <person name="Toyohara K."/>
            <person name="Miyamoto K."/>
            <person name="Kimura Y."/>
            <person name="Oda K."/>
        </authorList>
    </citation>
    <scope>NUCLEOTIDE SEQUENCE [LARGE SCALE GENOMIC DNA]</scope>
    <source>
        <strain evidence="4">NBRC 110686 / TISTR 2288 / 201-F6</strain>
    </source>
</reference>
<dbReference type="EMBL" id="BBYR01000007">
    <property type="protein sequence ID" value="GAP34528.1"/>
    <property type="molecule type" value="Genomic_DNA"/>
</dbReference>
<feature type="signal peptide" evidence="2">
    <location>
        <begin position="1"/>
        <end position="24"/>
    </location>
</feature>
<comment type="similarity">
    <text evidence="1">Belongs to the UPF0065 (bug) family.</text>
</comment>
<dbReference type="SUPFAM" id="SSF53850">
    <property type="entry name" value="Periplasmic binding protein-like II"/>
    <property type="match status" value="1"/>
</dbReference>
<gene>
    <name evidence="3" type="ORF">ISF6_4703</name>
</gene>
<dbReference type="Gene3D" id="3.40.190.10">
    <property type="entry name" value="Periplasmic binding protein-like II"/>
    <property type="match status" value="1"/>
</dbReference>
<accession>A0A0K8NVX7</accession>
<dbReference type="Pfam" id="PF03401">
    <property type="entry name" value="TctC"/>
    <property type="match status" value="1"/>
</dbReference>
<sequence>MHRRSVLKASAAAAATLGAPRLFAQGLPSGPVRIIVGFPPGGGTDALARVVSAKLTTMWNQQVVVENKAGVAGVLAADYVAQQPADGSTLLMAHINSHALAPSLQPKLNYNVERDFVPIVLVGVTPNLLVCNPAQPAKTVAEIAALCKARPGQISFGSAGNGSAQHLALELFKQRAKVDALHVPYKGSAPVITDLIGGQINYAFETMTAATPHVKGGKLVAIAQTRARRAKGHPTVPTMAEQGYPDFEATTWYGLVGPGKLPAGMARRINEDVNKVLAMPDVQERLDSYGAEDGGGTPEKFAGFIRSEMALWAKVVKDGNVKVDS</sequence>
<keyword evidence="4" id="KW-1185">Reference proteome</keyword>
<dbReference type="RefSeq" id="WP_054018630.1">
    <property type="nucleotide sequence ID" value="NZ_BBYR01000007.1"/>
</dbReference>
<dbReference type="Gene3D" id="3.40.190.150">
    <property type="entry name" value="Bordetella uptake gene, domain 1"/>
    <property type="match status" value="1"/>
</dbReference>
<dbReference type="InterPro" id="IPR042100">
    <property type="entry name" value="Bug_dom1"/>
</dbReference>
<dbReference type="PIRSF" id="PIRSF017082">
    <property type="entry name" value="YflP"/>
    <property type="match status" value="1"/>
</dbReference>
<dbReference type="InterPro" id="IPR005064">
    <property type="entry name" value="BUG"/>
</dbReference>
<evidence type="ECO:0000313" key="3">
    <source>
        <dbReference type="EMBL" id="GAP34528.1"/>
    </source>
</evidence>
<evidence type="ECO:0000313" key="4">
    <source>
        <dbReference type="Proteomes" id="UP000037660"/>
    </source>
</evidence>
<dbReference type="PANTHER" id="PTHR42928">
    <property type="entry name" value="TRICARBOXYLATE-BINDING PROTEIN"/>
    <property type="match status" value="1"/>
</dbReference>
<proteinExistence type="inferred from homology"/>
<evidence type="ECO:0000256" key="1">
    <source>
        <dbReference type="ARBA" id="ARBA00006987"/>
    </source>
</evidence>
<dbReference type="CDD" id="cd13578">
    <property type="entry name" value="PBP2_Bug27"/>
    <property type="match status" value="1"/>
</dbReference>
<dbReference type="AlphaFoldDB" id="A0A0K8NVX7"/>